<comment type="caution">
    <text evidence="1">The sequence shown here is derived from an EMBL/GenBank/DDBJ whole genome shotgun (WGS) entry which is preliminary data.</text>
</comment>
<feature type="non-terminal residue" evidence="1">
    <location>
        <position position="1"/>
    </location>
</feature>
<dbReference type="AlphaFoldDB" id="X0SBM8"/>
<dbReference type="EMBL" id="BARS01008008">
    <property type="protein sequence ID" value="GAF72556.1"/>
    <property type="molecule type" value="Genomic_DNA"/>
</dbReference>
<accession>X0SBM8</accession>
<sequence length="83" mass="9775">EFALCRWMTTPDRPIRSKPRFWSLLGMMSAKDVEGHDSNRYDKNLIMAINDYTDDVDSLEEYRRFFGPMLKEALLEDENASHS</sequence>
<reference evidence="1" key="1">
    <citation type="journal article" date="2014" name="Front. Microbiol.">
        <title>High frequency of phylogenetically diverse reductive dehalogenase-homologous genes in deep subseafloor sedimentary metagenomes.</title>
        <authorList>
            <person name="Kawai M."/>
            <person name="Futagami T."/>
            <person name="Toyoda A."/>
            <person name="Takaki Y."/>
            <person name="Nishi S."/>
            <person name="Hori S."/>
            <person name="Arai W."/>
            <person name="Tsubouchi T."/>
            <person name="Morono Y."/>
            <person name="Uchiyama I."/>
            <person name="Ito T."/>
            <person name="Fujiyama A."/>
            <person name="Inagaki F."/>
            <person name="Takami H."/>
        </authorList>
    </citation>
    <scope>NUCLEOTIDE SEQUENCE</scope>
    <source>
        <strain evidence="1">Expedition CK06-06</strain>
    </source>
</reference>
<gene>
    <name evidence="1" type="ORF">S01H1_15344</name>
</gene>
<proteinExistence type="predicted"/>
<protein>
    <submittedName>
        <fullName evidence="1">Uncharacterized protein</fullName>
    </submittedName>
</protein>
<name>X0SBM8_9ZZZZ</name>
<organism evidence="1">
    <name type="scientific">marine sediment metagenome</name>
    <dbReference type="NCBI Taxonomy" id="412755"/>
    <lineage>
        <taxon>unclassified sequences</taxon>
        <taxon>metagenomes</taxon>
        <taxon>ecological metagenomes</taxon>
    </lineage>
</organism>
<evidence type="ECO:0000313" key="1">
    <source>
        <dbReference type="EMBL" id="GAF72556.1"/>
    </source>
</evidence>